<dbReference type="KEGG" id="phu:Phum_PHUM036540"/>
<dbReference type="AlphaFoldDB" id="E0VAF4"/>
<feature type="transmembrane region" description="Helical" evidence="2">
    <location>
        <begin position="297"/>
        <end position="319"/>
    </location>
</feature>
<reference evidence="4" key="2">
    <citation type="submission" date="2007-04" db="EMBL/GenBank/DDBJ databases">
        <title>The genome of the human body louse.</title>
        <authorList>
            <consortium name="The Human Body Louse Genome Consortium"/>
            <person name="Kirkness E."/>
            <person name="Walenz B."/>
            <person name="Hass B."/>
            <person name="Bruggner R."/>
            <person name="Strausberg R."/>
        </authorList>
    </citation>
    <scope>NUCLEOTIDE SEQUENCE</scope>
    <source>
        <strain evidence="4">USDA</strain>
    </source>
</reference>
<keyword evidence="2" id="KW-0812">Transmembrane</keyword>
<evidence type="ECO:0000256" key="1">
    <source>
        <dbReference type="SAM" id="MobiDB-lite"/>
    </source>
</evidence>
<gene>
    <name evidence="5" type="primary">8232409</name>
    <name evidence="4" type="ORF">Phum_PHUM036540</name>
</gene>
<evidence type="ECO:0000313" key="4">
    <source>
        <dbReference type="EMBL" id="EEB10360.1"/>
    </source>
</evidence>
<reference evidence="5" key="3">
    <citation type="submission" date="2020-05" db="UniProtKB">
        <authorList>
            <consortium name="EnsemblMetazoa"/>
        </authorList>
    </citation>
    <scope>IDENTIFICATION</scope>
    <source>
        <strain evidence="5">USDA</strain>
    </source>
</reference>
<dbReference type="OrthoDB" id="8055603at2759"/>
<sequence>MTTQSLISVFGLLFIQRFSDLGITTKGASIIMGMQTTSLNLSGLIIGPVIKKYSYRKTAAMGAILVVVGLLLTRHADSLIKFIFSYSLFTGLGLGLLGPSTFVAIDSYFSSRKGRAVGFSVCRGTLLIFIRLGFTGFFGEQHYINPLNAHEETTHVSRIRNIRRGRKFNDERINGYQTSKINPKNNDEEEEEGGGEGGNFLKKLSKEMHVDLIKNPSFANLLIGLALVYVGNIIDYSRPHIALCMSVLSGSDIIGRILVPIFSDIFKIKSKTMFFLGAALSAFARSALVWQKNLTSTLIFASLCGIVRAALICNFNMSISEQTVPEKLPSALGLHMLFKGLAILVFAPVIGFVRDYTKSYSFSLHILNVFFLILPFFTWLIEFICTKDTRKRLPPY</sequence>
<dbReference type="GeneID" id="8232409"/>
<feature type="transmembrane region" description="Helical" evidence="2">
    <location>
        <begin position="82"/>
        <end position="105"/>
    </location>
</feature>
<feature type="signal peptide" evidence="3">
    <location>
        <begin position="1"/>
        <end position="21"/>
    </location>
</feature>
<dbReference type="RefSeq" id="XP_002423098.1">
    <property type="nucleotide sequence ID" value="XM_002423053.1"/>
</dbReference>
<feature type="transmembrane region" description="Helical" evidence="2">
    <location>
        <begin position="240"/>
        <end position="262"/>
    </location>
</feature>
<feature type="transmembrane region" description="Helical" evidence="2">
    <location>
        <begin position="365"/>
        <end position="385"/>
    </location>
</feature>
<dbReference type="PANTHER" id="PTHR11360:SF229">
    <property type="entry name" value="AGAP007601-PA"/>
    <property type="match status" value="1"/>
</dbReference>
<keyword evidence="2" id="KW-0472">Membrane</keyword>
<dbReference type="EMBL" id="DS235006">
    <property type="protein sequence ID" value="EEB10360.1"/>
    <property type="molecule type" value="Genomic_DNA"/>
</dbReference>
<dbReference type="SUPFAM" id="SSF103473">
    <property type="entry name" value="MFS general substrate transporter"/>
    <property type="match status" value="1"/>
</dbReference>
<feature type="transmembrane region" description="Helical" evidence="2">
    <location>
        <begin position="331"/>
        <end position="353"/>
    </location>
</feature>
<name>E0VAF4_PEDHC</name>
<dbReference type="InParanoid" id="E0VAF4"/>
<dbReference type="EMBL" id="AAZO01000433">
    <property type="status" value="NOT_ANNOTATED_CDS"/>
    <property type="molecule type" value="Genomic_DNA"/>
</dbReference>
<evidence type="ECO:0000313" key="6">
    <source>
        <dbReference type="Proteomes" id="UP000009046"/>
    </source>
</evidence>
<feature type="transmembrane region" description="Helical" evidence="2">
    <location>
        <begin position="212"/>
        <end position="234"/>
    </location>
</feature>
<dbReference type="GO" id="GO:0008028">
    <property type="term" value="F:monocarboxylic acid transmembrane transporter activity"/>
    <property type="evidence" value="ECO:0007669"/>
    <property type="project" value="TreeGrafter"/>
</dbReference>
<evidence type="ECO:0000313" key="5">
    <source>
        <dbReference type="EnsemblMetazoa" id="PHUM036540-PA"/>
    </source>
</evidence>
<keyword evidence="3" id="KW-0732">Signal</keyword>
<proteinExistence type="predicted"/>
<dbReference type="EnsemblMetazoa" id="PHUM036540-RA">
    <property type="protein sequence ID" value="PHUM036540-PA"/>
    <property type="gene ID" value="PHUM036540"/>
</dbReference>
<keyword evidence="2" id="KW-1133">Transmembrane helix</keyword>
<dbReference type="VEuPathDB" id="VectorBase:PHUM036540"/>
<accession>E0VAF4</accession>
<feature type="transmembrane region" description="Helical" evidence="2">
    <location>
        <begin position="274"/>
        <end position="291"/>
    </location>
</feature>
<feature type="chain" id="PRO_5011412403" evidence="3">
    <location>
        <begin position="22"/>
        <end position="396"/>
    </location>
</feature>
<evidence type="ECO:0000256" key="2">
    <source>
        <dbReference type="SAM" id="Phobius"/>
    </source>
</evidence>
<keyword evidence="6" id="KW-1185">Reference proteome</keyword>
<dbReference type="PANTHER" id="PTHR11360">
    <property type="entry name" value="MONOCARBOXYLATE TRANSPORTER"/>
    <property type="match status" value="1"/>
</dbReference>
<feature type="transmembrane region" description="Helical" evidence="2">
    <location>
        <begin position="59"/>
        <end position="76"/>
    </location>
</feature>
<organism>
    <name type="scientific">Pediculus humanus subsp. corporis</name>
    <name type="common">Body louse</name>
    <dbReference type="NCBI Taxonomy" id="121224"/>
    <lineage>
        <taxon>Eukaryota</taxon>
        <taxon>Metazoa</taxon>
        <taxon>Ecdysozoa</taxon>
        <taxon>Arthropoda</taxon>
        <taxon>Hexapoda</taxon>
        <taxon>Insecta</taxon>
        <taxon>Pterygota</taxon>
        <taxon>Neoptera</taxon>
        <taxon>Paraneoptera</taxon>
        <taxon>Psocodea</taxon>
        <taxon>Troctomorpha</taxon>
        <taxon>Phthiraptera</taxon>
        <taxon>Anoplura</taxon>
        <taxon>Pediculidae</taxon>
        <taxon>Pediculus</taxon>
    </lineage>
</organism>
<dbReference type="eggNOG" id="KOG2504">
    <property type="taxonomic scope" value="Eukaryota"/>
</dbReference>
<reference evidence="4" key="1">
    <citation type="submission" date="2007-04" db="EMBL/GenBank/DDBJ databases">
        <title>Annotation of Pediculus humanus corporis strain USDA.</title>
        <authorList>
            <person name="Kirkness E."/>
            <person name="Hannick L."/>
            <person name="Hass B."/>
            <person name="Bruggner R."/>
            <person name="Lawson D."/>
            <person name="Bidwell S."/>
            <person name="Joardar V."/>
            <person name="Caler E."/>
            <person name="Walenz B."/>
            <person name="Inman J."/>
            <person name="Schobel S."/>
            <person name="Galinsky K."/>
            <person name="Amedeo P."/>
            <person name="Strausberg R."/>
        </authorList>
    </citation>
    <scope>NUCLEOTIDE SEQUENCE</scope>
    <source>
        <strain evidence="4">USDA</strain>
    </source>
</reference>
<dbReference type="CTD" id="8232409"/>
<dbReference type="InterPro" id="IPR050327">
    <property type="entry name" value="Proton-linked_MCT"/>
</dbReference>
<dbReference type="Proteomes" id="UP000009046">
    <property type="component" value="Unassembled WGS sequence"/>
</dbReference>
<dbReference type="OMA" id="WSADILI"/>
<dbReference type="Gene3D" id="1.20.1250.20">
    <property type="entry name" value="MFS general substrate transporter like domains"/>
    <property type="match status" value="2"/>
</dbReference>
<protein>
    <submittedName>
        <fullName evidence="4 5">Monocarboxylate transporter, putative</fullName>
    </submittedName>
</protein>
<dbReference type="InterPro" id="IPR036259">
    <property type="entry name" value="MFS_trans_sf"/>
</dbReference>
<evidence type="ECO:0000256" key="3">
    <source>
        <dbReference type="SAM" id="SignalP"/>
    </source>
</evidence>
<feature type="region of interest" description="Disordered" evidence="1">
    <location>
        <begin position="178"/>
        <end position="198"/>
    </location>
</feature>
<dbReference type="HOGENOM" id="CLU_001265_59_2_1"/>